<dbReference type="InterPro" id="IPR036250">
    <property type="entry name" value="AcylCo_DH-like_C"/>
</dbReference>
<accession>A0A1I6U758</accession>
<dbReference type="EMBL" id="FOZX01000009">
    <property type="protein sequence ID" value="SFS97286.1"/>
    <property type="molecule type" value="Genomic_DNA"/>
</dbReference>
<reference evidence="7" key="1">
    <citation type="submission" date="2016-10" db="EMBL/GenBank/DDBJ databases">
        <authorList>
            <person name="Varghese N."/>
            <person name="Submissions S."/>
        </authorList>
    </citation>
    <scope>NUCLEOTIDE SEQUENCE [LARGE SCALE GENOMIC DNA]</scope>
    <source>
        <strain evidence="7">DSM 44771</strain>
    </source>
</reference>
<dbReference type="InterPro" id="IPR009100">
    <property type="entry name" value="AcylCoA_DH/oxidase_NM_dom_sf"/>
</dbReference>
<dbReference type="Pfam" id="PF08028">
    <property type="entry name" value="Acyl-CoA_dh_2"/>
    <property type="match status" value="1"/>
</dbReference>
<organism evidence="6 7">
    <name type="scientific">Saccharopolyspora flava</name>
    <dbReference type="NCBI Taxonomy" id="95161"/>
    <lineage>
        <taxon>Bacteria</taxon>
        <taxon>Bacillati</taxon>
        <taxon>Actinomycetota</taxon>
        <taxon>Actinomycetes</taxon>
        <taxon>Pseudonocardiales</taxon>
        <taxon>Pseudonocardiaceae</taxon>
        <taxon>Saccharopolyspora</taxon>
    </lineage>
</organism>
<dbReference type="InterPro" id="IPR046373">
    <property type="entry name" value="Acyl-CoA_Oxase/DH_mid-dom_sf"/>
</dbReference>
<dbReference type="PANTHER" id="PTHR43884:SF12">
    <property type="entry name" value="ISOVALERYL-COA DEHYDROGENASE, MITOCHONDRIAL-RELATED"/>
    <property type="match status" value="1"/>
</dbReference>
<dbReference type="GO" id="GO:0050660">
    <property type="term" value="F:flavin adenine dinucleotide binding"/>
    <property type="evidence" value="ECO:0007669"/>
    <property type="project" value="InterPro"/>
</dbReference>
<keyword evidence="1" id="KW-0285">Flavoprotein</keyword>
<dbReference type="Gene3D" id="1.10.540.10">
    <property type="entry name" value="Acyl-CoA dehydrogenase/oxidase, N-terminal domain"/>
    <property type="match status" value="1"/>
</dbReference>
<dbReference type="InterPro" id="IPR013107">
    <property type="entry name" value="Acyl-CoA_DH_C"/>
</dbReference>
<keyword evidence="7" id="KW-1185">Reference proteome</keyword>
<protein>
    <submittedName>
        <fullName evidence="6">Acyl-CoA dehydrogenase</fullName>
    </submittedName>
</protein>
<name>A0A1I6U758_9PSEU</name>
<dbReference type="SUPFAM" id="SSF56645">
    <property type="entry name" value="Acyl-CoA dehydrogenase NM domain-like"/>
    <property type="match status" value="1"/>
</dbReference>
<feature type="domain" description="Acyl-CoA dehydrogenase C-terminal" evidence="5">
    <location>
        <begin position="258"/>
        <end position="396"/>
    </location>
</feature>
<dbReference type="STRING" id="95161.SAMN05660874_04671"/>
<evidence type="ECO:0000256" key="1">
    <source>
        <dbReference type="ARBA" id="ARBA00022630"/>
    </source>
</evidence>
<evidence type="ECO:0000256" key="2">
    <source>
        <dbReference type="ARBA" id="ARBA00023002"/>
    </source>
</evidence>
<dbReference type="AlphaFoldDB" id="A0A1I6U758"/>
<dbReference type="Proteomes" id="UP000198852">
    <property type="component" value="Unassembled WGS sequence"/>
</dbReference>
<dbReference type="Gene3D" id="1.20.140.10">
    <property type="entry name" value="Butyryl-CoA Dehydrogenase, subunit A, domain 3"/>
    <property type="match status" value="1"/>
</dbReference>
<feature type="domain" description="Acyl-CoA dehydrogenase/oxidase N-terminal" evidence="4">
    <location>
        <begin position="41"/>
        <end position="128"/>
    </location>
</feature>
<dbReference type="InterPro" id="IPR013786">
    <property type="entry name" value="AcylCoA_DH/ox_N"/>
</dbReference>
<dbReference type="Gene3D" id="2.40.110.10">
    <property type="entry name" value="Butyryl-CoA Dehydrogenase, subunit A, domain 2"/>
    <property type="match status" value="1"/>
</dbReference>
<evidence type="ECO:0000313" key="7">
    <source>
        <dbReference type="Proteomes" id="UP000198852"/>
    </source>
</evidence>
<dbReference type="InterPro" id="IPR037069">
    <property type="entry name" value="AcylCoA_DH/ox_N_sf"/>
</dbReference>
<dbReference type="FunFam" id="1.10.540.10:FF:000025">
    <property type="entry name" value="Related to Dibenzothiophene desulfurization enzyme C"/>
    <property type="match status" value="1"/>
</dbReference>
<dbReference type="FunFam" id="2.40.110.10:FF:000020">
    <property type="entry name" value="Putative acyl-CoA dehydrogenase YdbM"/>
    <property type="match status" value="1"/>
</dbReference>
<dbReference type="GO" id="GO:0006552">
    <property type="term" value="P:L-leucine catabolic process"/>
    <property type="evidence" value="ECO:0007669"/>
    <property type="project" value="TreeGrafter"/>
</dbReference>
<feature type="region of interest" description="Disordered" evidence="3">
    <location>
        <begin position="1"/>
        <end position="31"/>
    </location>
</feature>
<evidence type="ECO:0000313" key="6">
    <source>
        <dbReference type="EMBL" id="SFS97286.1"/>
    </source>
</evidence>
<evidence type="ECO:0000256" key="3">
    <source>
        <dbReference type="SAM" id="MobiDB-lite"/>
    </source>
</evidence>
<evidence type="ECO:0000259" key="5">
    <source>
        <dbReference type="Pfam" id="PF08028"/>
    </source>
</evidence>
<dbReference type="PIRSF" id="PIRSF016578">
    <property type="entry name" value="HsaA"/>
    <property type="match status" value="1"/>
</dbReference>
<gene>
    <name evidence="6" type="ORF">SAMN05660874_04671</name>
</gene>
<proteinExistence type="predicted"/>
<evidence type="ECO:0000259" key="4">
    <source>
        <dbReference type="Pfam" id="PF02771"/>
    </source>
</evidence>
<sequence>MSDAGALDSSEGMALSSNEIPRWADQPTPSTPEEWIARARAVARVLAADAVQRDRAGTPPTAEVRLLKESGLVTLLGPAEHGGAEQHWTTACRVVREISAGDGSIGQLLGHHYVWAWAMRLVGTPEQIAETDELYTTRAHFFGGVVNPRDRDLIVTDEGETLLYRGKKSFSTGAKIADLLVVEGTLEPGDQSVFAVVPARQDAITFGDDWDNLGQRLTVSGSVEITDLRVPWSAAAGYVDKRFRASAFSTLHVPALHLVFANLYLGIAQAALRAGVAYTRGHTRAWPYGGEGKNSGTEEFYVLEGYGDLQSKLWAAETLTDTAGASLAQLLHSDRDGVTREMRGRAAVLVSAAKQRTIDVGLEIANRIYELTGARATSNAVGLDLYWRNLRTHSLHDPVAYKRVEVGRYALLGDLPTPSAYT</sequence>
<dbReference type="Pfam" id="PF02771">
    <property type="entry name" value="Acyl-CoA_dh_N"/>
    <property type="match status" value="1"/>
</dbReference>
<dbReference type="SUPFAM" id="SSF47203">
    <property type="entry name" value="Acyl-CoA dehydrogenase C-terminal domain-like"/>
    <property type="match status" value="1"/>
</dbReference>
<dbReference type="GO" id="GO:0008470">
    <property type="term" value="F:3-methylbutanoyl-CoA dehydrogenase activity"/>
    <property type="evidence" value="ECO:0007669"/>
    <property type="project" value="TreeGrafter"/>
</dbReference>
<keyword evidence="2" id="KW-0560">Oxidoreductase</keyword>
<dbReference type="PANTHER" id="PTHR43884">
    <property type="entry name" value="ACYL-COA DEHYDROGENASE"/>
    <property type="match status" value="1"/>
</dbReference>